<protein>
    <submittedName>
        <fullName evidence="1">Uncharacterized protein</fullName>
    </submittedName>
</protein>
<gene>
    <name evidence="1" type="ORF">UU35_C0016G0015</name>
</gene>
<dbReference type="EMBL" id="LCAH01000016">
    <property type="protein sequence ID" value="KKR86268.1"/>
    <property type="molecule type" value="Genomic_DNA"/>
</dbReference>
<accession>A0A0G0UBD0</accession>
<sequence length="111" mass="12749">MQNFKKRKRNLRLLVLIRFDDMASIQIKIDARLSFLMTKLQILKKTQTEMQDFFCRLPSDKQACILSLLEREDEDLARLVIATVPKLKRTLSGSGSSPAIFVSSILHSIPE</sequence>
<dbReference type="Proteomes" id="UP000034616">
    <property type="component" value="Unassembled WGS sequence"/>
</dbReference>
<evidence type="ECO:0000313" key="1">
    <source>
        <dbReference type="EMBL" id="KKR86268.1"/>
    </source>
</evidence>
<organism evidence="1 2">
    <name type="scientific">Candidatus Uhrbacteria bacterium GW2011_GWC2_41_11</name>
    <dbReference type="NCBI Taxonomy" id="1618985"/>
    <lineage>
        <taxon>Bacteria</taxon>
        <taxon>Candidatus Uhriibacteriota</taxon>
    </lineage>
</organism>
<dbReference type="AlphaFoldDB" id="A0A0G0UBD0"/>
<evidence type="ECO:0000313" key="2">
    <source>
        <dbReference type="Proteomes" id="UP000034616"/>
    </source>
</evidence>
<comment type="caution">
    <text evidence="1">The sequence shown here is derived from an EMBL/GenBank/DDBJ whole genome shotgun (WGS) entry which is preliminary data.</text>
</comment>
<proteinExistence type="predicted"/>
<reference evidence="1 2" key="1">
    <citation type="journal article" date="2015" name="Nature">
        <title>rRNA introns, odd ribosomes, and small enigmatic genomes across a large radiation of phyla.</title>
        <authorList>
            <person name="Brown C.T."/>
            <person name="Hug L.A."/>
            <person name="Thomas B.C."/>
            <person name="Sharon I."/>
            <person name="Castelle C.J."/>
            <person name="Singh A."/>
            <person name="Wilkins M.J."/>
            <person name="Williams K.H."/>
            <person name="Banfield J.F."/>
        </authorList>
    </citation>
    <scope>NUCLEOTIDE SEQUENCE [LARGE SCALE GENOMIC DNA]</scope>
</reference>
<name>A0A0G0UBD0_9BACT</name>